<dbReference type="Proteomes" id="UP000613768">
    <property type="component" value="Unassembled WGS sequence"/>
</dbReference>
<dbReference type="InterPro" id="IPR005501">
    <property type="entry name" value="LamB/YcsF/PxpA-like"/>
</dbReference>
<proteinExistence type="predicted"/>
<dbReference type="PANTHER" id="PTHR30292">
    <property type="entry name" value="UNCHARACTERIZED PROTEIN YBGL-RELATED"/>
    <property type="match status" value="1"/>
</dbReference>
<keyword evidence="2" id="KW-1185">Reference proteome</keyword>
<dbReference type="NCBIfam" id="NF003816">
    <property type="entry name" value="PRK05406.1-5"/>
    <property type="match status" value="1"/>
</dbReference>
<evidence type="ECO:0000313" key="2">
    <source>
        <dbReference type="Proteomes" id="UP000613768"/>
    </source>
</evidence>
<gene>
    <name evidence="1" type="ORF">IFO71_17880</name>
</gene>
<dbReference type="NCBIfam" id="NF003814">
    <property type="entry name" value="PRK05406.1-3"/>
    <property type="match status" value="1"/>
</dbReference>
<evidence type="ECO:0000313" key="1">
    <source>
        <dbReference type="EMBL" id="MBD8527618.1"/>
    </source>
</evidence>
<dbReference type="Pfam" id="PF03746">
    <property type="entry name" value="LamB_YcsF"/>
    <property type="match status" value="1"/>
</dbReference>
<accession>A0AAW3ZPH2</accession>
<protein>
    <submittedName>
        <fullName evidence="1">LamB/YcsF family protein</fullName>
    </submittedName>
</protein>
<dbReference type="CDD" id="cd10787">
    <property type="entry name" value="LamB_YcsF_like"/>
    <property type="match status" value="1"/>
</dbReference>
<dbReference type="EMBL" id="JACYTR010000057">
    <property type="protein sequence ID" value="MBD8527618.1"/>
    <property type="molecule type" value="Genomic_DNA"/>
</dbReference>
<sequence>MSIDLNADVGEGMASDAELIPLVSSANIACGAHAGDADTMRQAVKLCLQHGVRIGAHPGYVDPENFGRELHQLSDADLRGLIHAQLETLSAIVKAEGGSLSHVKPHGALYNQSAEDPRIATQIAYAIAAFDKKLVLIGLSGSHSLDCARTVGLRSAAEGFVERRYEDDGRLTPRSEPGAVIESRDEAVAQALAMTVHSRVQTREGKILPLLVDTLCLHGDRPDAAELARALRAALDKAGVRIEPPGRRERT</sequence>
<comment type="caution">
    <text evidence="1">The sequence shown here is derived from an EMBL/GenBank/DDBJ whole genome shotgun (WGS) entry which is preliminary data.</text>
</comment>
<dbReference type="InterPro" id="IPR011330">
    <property type="entry name" value="Glyco_hydro/deAcase_b/a-brl"/>
</dbReference>
<organism evidence="1 2">
    <name type="scientific">Pseudomarimonas arenosa</name>
    <dbReference type="NCBI Taxonomy" id="2774145"/>
    <lineage>
        <taxon>Bacteria</taxon>
        <taxon>Pseudomonadati</taxon>
        <taxon>Pseudomonadota</taxon>
        <taxon>Gammaproteobacteria</taxon>
        <taxon>Lysobacterales</taxon>
        <taxon>Lysobacteraceae</taxon>
        <taxon>Pseudomarimonas</taxon>
    </lineage>
</organism>
<dbReference type="PANTHER" id="PTHR30292:SF0">
    <property type="entry name" value="5-OXOPROLINASE SUBUNIT A"/>
    <property type="match status" value="1"/>
</dbReference>
<name>A0AAW3ZPH2_9GAMM</name>
<dbReference type="GO" id="GO:0005975">
    <property type="term" value="P:carbohydrate metabolic process"/>
    <property type="evidence" value="ECO:0007669"/>
    <property type="project" value="InterPro"/>
</dbReference>
<reference evidence="1 2" key="1">
    <citation type="submission" date="2020-09" db="EMBL/GenBank/DDBJ databases">
        <title>Pseudoxanthomonas sp. CAU 1598 isolated from sand of Yaerae Beach.</title>
        <authorList>
            <person name="Kim W."/>
        </authorList>
    </citation>
    <scope>NUCLEOTIDE SEQUENCE [LARGE SCALE GENOMIC DNA]</scope>
    <source>
        <strain evidence="1 2">CAU 1598</strain>
    </source>
</reference>
<dbReference type="Gene3D" id="3.20.20.370">
    <property type="entry name" value="Glycoside hydrolase/deacetylase"/>
    <property type="match status" value="1"/>
</dbReference>
<dbReference type="AlphaFoldDB" id="A0AAW3ZPH2"/>
<dbReference type="SUPFAM" id="SSF88713">
    <property type="entry name" value="Glycoside hydrolase/deacetylase"/>
    <property type="match status" value="1"/>
</dbReference>